<dbReference type="STRING" id="397945.Aave_0360"/>
<organism evidence="1 2">
    <name type="scientific">Paracidovorax citrulli (strain AAC00-1)</name>
    <name type="common">Acidovorax citrulli</name>
    <dbReference type="NCBI Taxonomy" id="397945"/>
    <lineage>
        <taxon>Bacteria</taxon>
        <taxon>Pseudomonadati</taxon>
        <taxon>Pseudomonadota</taxon>
        <taxon>Betaproteobacteria</taxon>
        <taxon>Burkholderiales</taxon>
        <taxon>Comamonadaceae</taxon>
        <taxon>Paracidovorax</taxon>
    </lineage>
</organism>
<protein>
    <submittedName>
        <fullName evidence="1">Uncharacterized protein</fullName>
    </submittedName>
</protein>
<evidence type="ECO:0000313" key="1">
    <source>
        <dbReference type="EMBL" id="ABM30967.1"/>
    </source>
</evidence>
<dbReference type="KEGG" id="aav:Aave_0360"/>
<evidence type="ECO:0000313" key="2">
    <source>
        <dbReference type="Proteomes" id="UP000002596"/>
    </source>
</evidence>
<sequence length="125" mass="13727">MLLHRIFRDEEGADAGAVCSCARRARPAVPGVVLPVRLAREPALRVRQRLHAALGPLLGTYRLSVDAVRPVCTVYLHLREADIGECMDRLMAALPMAEFGRIGRVAHDLPRPAEPSPPKVLHVRA</sequence>
<proteinExistence type="predicted"/>
<reference evidence="1 2" key="1">
    <citation type="submission" date="2006-12" db="EMBL/GenBank/DDBJ databases">
        <title>Complete sequence of Acidovorax avenae subsp. citrulli AAC00-1.</title>
        <authorList>
            <consortium name="US DOE Joint Genome Institute"/>
            <person name="Copeland A."/>
            <person name="Lucas S."/>
            <person name="Lapidus A."/>
            <person name="Barry K."/>
            <person name="Detter J.C."/>
            <person name="Glavina del Rio T."/>
            <person name="Dalin E."/>
            <person name="Tice H."/>
            <person name="Pitluck S."/>
            <person name="Kiss H."/>
            <person name="Brettin T."/>
            <person name="Bruce D."/>
            <person name="Han C."/>
            <person name="Tapia R."/>
            <person name="Gilna P."/>
            <person name="Schmutz J."/>
            <person name="Larimer F."/>
            <person name="Land M."/>
            <person name="Hauser L."/>
            <person name="Kyrpides N."/>
            <person name="Kim E."/>
            <person name="Stahl D."/>
            <person name="Richardson P."/>
        </authorList>
    </citation>
    <scope>NUCLEOTIDE SEQUENCE [LARGE SCALE GENOMIC DNA]</scope>
    <source>
        <strain evidence="1 2">AAC00-1</strain>
    </source>
</reference>
<name>A1TJ29_PARC0</name>
<dbReference type="AlphaFoldDB" id="A1TJ29"/>
<dbReference type="HOGENOM" id="CLU_1987770_0_0_4"/>
<accession>A1TJ29</accession>
<dbReference type="RefSeq" id="WP_011793544.1">
    <property type="nucleotide sequence ID" value="NC_008752.1"/>
</dbReference>
<dbReference type="GeneID" id="79790167"/>
<gene>
    <name evidence="1" type="ordered locus">Aave_0360</name>
</gene>
<dbReference type="Proteomes" id="UP000002596">
    <property type="component" value="Chromosome"/>
</dbReference>
<dbReference type="EMBL" id="CP000512">
    <property type="protein sequence ID" value="ABM30967.1"/>
    <property type="molecule type" value="Genomic_DNA"/>
</dbReference>